<evidence type="ECO:0000256" key="1">
    <source>
        <dbReference type="ARBA" id="ARBA00012417"/>
    </source>
</evidence>
<accession>B6G0H4</accession>
<dbReference type="InterPro" id="IPR050238">
    <property type="entry name" value="DNA_Rep/Repair_Clamp_Loader"/>
</dbReference>
<keyword evidence="10" id="KW-1185">Reference proteome</keyword>
<dbReference type="STRING" id="500633.CLOHIR_01630"/>
<feature type="domain" description="DNA polymerase III delta subunit C-terminal" evidence="8">
    <location>
        <begin position="214"/>
        <end position="297"/>
    </location>
</feature>
<dbReference type="SUPFAM" id="SSF52540">
    <property type="entry name" value="P-loop containing nucleoside triphosphate hydrolases"/>
    <property type="match status" value="1"/>
</dbReference>
<reference evidence="9 10" key="1">
    <citation type="submission" date="2008-09" db="EMBL/GenBank/DDBJ databases">
        <authorList>
            <person name="Fulton L."/>
            <person name="Clifton S."/>
            <person name="Fulton B."/>
            <person name="Xu J."/>
            <person name="Minx P."/>
            <person name="Pepin K.H."/>
            <person name="Johnson M."/>
            <person name="Thiruvilangam P."/>
            <person name="Bhonagiri V."/>
            <person name="Nash W.E."/>
            <person name="Mardis E.R."/>
            <person name="Wilson R.K."/>
        </authorList>
    </citation>
    <scope>NUCLEOTIDE SEQUENCE [LARGE SCALE GENOMIC DNA]</scope>
    <source>
        <strain evidence="9 10">DSM 13275</strain>
    </source>
</reference>
<dbReference type="Gene3D" id="3.40.50.300">
    <property type="entry name" value="P-loop containing nucleotide triphosphate hydrolases"/>
    <property type="match status" value="1"/>
</dbReference>
<sequence length="316" mass="36637">MEVTRLYFDQIKGQDFAKRYISNAMNKNMLNNAYIFEGIKGIGKKTFAREFAKILIGVSPENSPDFNVIAKEEGSHRIKIEKIRKMKEDVYEKPISDYKIYVIENAELMSEEAQNAILKTIEEPPGYAIFILIAENKEALLNTIKSRCDIVKFVPLSNDIVKNHLIENLGLDEEYAKMCANFSKGSITRAIELANDEEFKEMREFIQNCISIISEKKKLEIERLADGVEKYEKQIMNFLDIMVNYFRDIIMFKEGINLLTNTDRITFIENMSDKINGSQIAKIIDIIEDTKKKLKGFCSFKMSMQVMFLNIYEVIK</sequence>
<dbReference type="PANTHER" id="PTHR11669">
    <property type="entry name" value="REPLICATION FACTOR C / DNA POLYMERASE III GAMMA-TAU SUBUNIT"/>
    <property type="match status" value="1"/>
</dbReference>
<keyword evidence="4" id="KW-0548">Nucleotidyltransferase</keyword>
<dbReference type="PANTHER" id="PTHR11669:SF8">
    <property type="entry name" value="DNA POLYMERASE III SUBUNIT DELTA"/>
    <property type="match status" value="1"/>
</dbReference>
<organism evidence="9 10">
    <name type="scientific">Peptacetobacter hiranonis (strain DSM 13275 / JCM 10541 / KCTC 15199 / TO-931)</name>
    <name type="common">Clostridium hiranonis</name>
    <dbReference type="NCBI Taxonomy" id="500633"/>
    <lineage>
        <taxon>Bacteria</taxon>
        <taxon>Bacillati</taxon>
        <taxon>Bacillota</taxon>
        <taxon>Clostridia</taxon>
        <taxon>Peptostreptococcales</taxon>
        <taxon>Peptostreptococcaceae</taxon>
        <taxon>Peptacetobacter</taxon>
    </lineage>
</organism>
<evidence type="ECO:0000256" key="6">
    <source>
        <dbReference type="ARBA" id="ARBA00022932"/>
    </source>
</evidence>
<evidence type="ECO:0000256" key="4">
    <source>
        <dbReference type="ARBA" id="ARBA00022695"/>
    </source>
</evidence>
<protein>
    <recommendedName>
        <fullName evidence="2">DNA polymerase III subunit delta'</fullName>
        <ecNumber evidence="1">2.7.7.7</ecNumber>
    </recommendedName>
</protein>
<dbReference type="eggNOG" id="COG0470">
    <property type="taxonomic scope" value="Bacteria"/>
</dbReference>
<evidence type="ECO:0000256" key="7">
    <source>
        <dbReference type="ARBA" id="ARBA00049244"/>
    </source>
</evidence>
<dbReference type="Gene3D" id="1.20.272.10">
    <property type="match status" value="1"/>
</dbReference>
<dbReference type="EC" id="2.7.7.7" evidence="1"/>
<reference evidence="9 10" key="2">
    <citation type="submission" date="2008-10" db="EMBL/GenBank/DDBJ databases">
        <title>Draft genome sequence of Clostridium hiranonis (DSM 13275).</title>
        <authorList>
            <person name="Sudarsanam P."/>
            <person name="Ley R."/>
            <person name="Guruge J."/>
            <person name="Turnbaugh P.J."/>
            <person name="Mahowald M."/>
            <person name="Liep D."/>
            <person name="Gordon J."/>
        </authorList>
    </citation>
    <scope>NUCLEOTIDE SEQUENCE [LARGE SCALE GENOMIC DNA]</scope>
    <source>
        <strain evidence="9 10">DSM 13275</strain>
    </source>
</reference>
<dbReference type="EMBL" id="ABWP01000066">
    <property type="protein sequence ID" value="EEA84670.1"/>
    <property type="molecule type" value="Genomic_DNA"/>
</dbReference>
<evidence type="ECO:0000313" key="9">
    <source>
        <dbReference type="EMBL" id="EEA84670.1"/>
    </source>
</evidence>
<comment type="catalytic activity">
    <reaction evidence="7">
        <text>DNA(n) + a 2'-deoxyribonucleoside 5'-triphosphate = DNA(n+1) + diphosphate</text>
        <dbReference type="Rhea" id="RHEA:22508"/>
        <dbReference type="Rhea" id="RHEA-COMP:17339"/>
        <dbReference type="Rhea" id="RHEA-COMP:17340"/>
        <dbReference type="ChEBI" id="CHEBI:33019"/>
        <dbReference type="ChEBI" id="CHEBI:61560"/>
        <dbReference type="ChEBI" id="CHEBI:173112"/>
        <dbReference type="EC" id="2.7.7.7"/>
    </reaction>
</comment>
<dbReference type="Pfam" id="PF13177">
    <property type="entry name" value="DNA_pol3_delta2"/>
    <property type="match status" value="1"/>
</dbReference>
<gene>
    <name evidence="9" type="ORF">CLOHIR_01630</name>
</gene>
<keyword evidence="6" id="KW-0239">DNA-directed DNA polymerase</keyword>
<evidence type="ECO:0000256" key="3">
    <source>
        <dbReference type="ARBA" id="ARBA00022679"/>
    </source>
</evidence>
<dbReference type="InterPro" id="IPR027417">
    <property type="entry name" value="P-loop_NTPase"/>
</dbReference>
<evidence type="ECO:0000256" key="2">
    <source>
        <dbReference type="ARBA" id="ARBA00014363"/>
    </source>
</evidence>
<keyword evidence="3" id="KW-0808">Transferase</keyword>
<dbReference type="Pfam" id="PF09115">
    <property type="entry name" value="DNApol3-delta_C"/>
    <property type="match status" value="1"/>
</dbReference>
<proteinExistence type="predicted"/>
<evidence type="ECO:0000313" key="10">
    <source>
        <dbReference type="Proteomes" id="UP000003178"/>
    </source>
</evidence>
<evidence type="ECO:0000256" key="5">
    <source>
        <dbReference type="ARBA" id="ARBA00022705"/>
    </source>
</evidence>
<dbReference type="InterPro" id="IPR015199">
    <property type="entry name" value="DNA_pol_III_delta_C"/>
</dbReference>
<evidence type="ECO:0000259" key="8">
    <source>
        <dbReference type="Pfam" id="PF09115"/>
    </source>
</evidence>
<name>B6G0H4_PEPHT</name>
<dbReference type="Proteomes" id="UP000003178">
    <property type="component" value="Unassembled WGS sequence"/>
</dbReference>
<dbReference type="AlphaFoldDB" id="B6G0H4"/>
<dbReference type="GO" id="GO:0006261">
    <property type="term" value="P:DNA-templated DNA replication"/>
    <property type="evidence" value="ECO:0007669"/>
    <property type="project" value="TreeGrafter"/>
</dbReference>
<comment type="caution">
    <text evidence="9">The sequence shown here is derived from an EMBL/GenBank/DDBJ whole genome shotgun (WGS) entry which is preliminary data.</text>
</comment>
<dbReference type="HOGENOM" id="CLU_006229_4_0_9"/>
<keyword evidence="5" id="KW-0235">DNA replication</keyword>